<dbReference type="FunCoup" id="C7QKH6">
    <property type="interactions" value="286"/>
</dbReference>
<dbReference type="GO" id="GO:0003824">
    <property type="term" value="F:catalytic activity"/>
    <property type="evidence" value="ECO:0007669"/>
    <property type="project" value="UniProtKB-ARBA"/>
</dbReference>
<evidence type="ECO:0000313" key="4">
    <source>
        <dbReference type="Proteomes" id="UP000000851"/>
    </source>
</evidence>
<protein>
    <recommendedName>
        <fullName evidence="2">AB hydrolase-1 domain-containing protein</fullName>
    </recommendedName>
</protein>
<proteinExistence type="predicted"/>
<evidence type="ECO:0000313" key="3">
    <source>
        <dbReference type="EMBL" id="ACU77075.1"/>
    </source>
</evidence>
<gene>
    <name evidence="3" type="ordered locus">Caci_8252</name>
</gene>
<dbReference type="AlphaFoldDB" id="C7QKH6"/>
<evidence type="ECO:0000256" key="1">
    <source>
        <dbReference type="SAM" id="MobiDB-lite"/>
    </source>
</evidence>
<dbReference type="InterPro" id="IPR029058">
    <property type="entry name" value="AB_hydrolase_fold"/>
</dbReference>
<accession>C7QKH6</accession>
<dbReference type="RefSeq" id="WP_015796800.1">
    <property type="nucleotide sequence ID" value="NC_013131.1"/>
</dbReference>
<dbReference type="OrthoDB" id="3366103at2"/>
<feature type="domain" description="AB hydrolase-1" evidence="2">
    <location>
        <begin position="53"/>
        <end position="133"/>
    </location>
</feature>
<dbReference type="Gene3D" id="3.40.50.1820">
    <property type="entry name" value="alpha/beta hydrolase"/>
    <property type="match status" value="1"/>
</dbReference>
<dbReference type="Pfam" id="PF00561">
    <property type="entry name" value="Abhydrolase_1"/>
    <property type="match status" value="1"/>
</dbReference>
<evidence type="ECO:0000259" key="2">
    <source>
        <dbReference type="Pfam" id="PF00561"/>
    </source>
</evidence>
<dbReference type="eggNOG" id="COG1073">
    <property type="taxonomic scope" value="Bacteria"/>
</dbReference>
<dbReference type="HOGENOM" id="CLU_062238_0_0_11"/>
<name>C7QKH6_CATAD</name>
<dbReference type="InParanoid" id="C7QKH6"/>
<reference evidence="3 4" key="1">
    <citation type="journal article" date="2009" name="Stand. Genomic Sci.">
        <title>Complete genome sequence of Catenulispora acidiphila type strain (ID 139908).</title>
        <authorList>
            <person name="Copeland A."/>
            <person name="Lapidus A."/>
            <person name="Glavina Del Rio T."/>
            <person name="Nolan M."/>
            <person name="Lucas S."/>
            <person name="Chen F."/>
            <person name="Tice H."/>
            <person name="Cheng J.F."/>
            <person name="Bruce D."/>
            <person name="Goodwin L."/>
            <person name="Pitluck S."/>
            <person name="Mikhailova N."/>
            <person name="Pati A."/>
            <person name="Ivanova N."/>
            <person name="Mavromatis K."/>
            <person name="Chen A."/>
            <person name="Palaniappan K."/>
            <person name="Chain P."/>
            <person name="Land M."/>
            <person name="Hauser L."/>
            <person name="Chang Y.J."/>
            <person name="Jeffries C.D."/>
            <person name="Chertkov O."/>
            <person name="Brettin T."/>
            <person name="Detter J.C."/>
            <person name="Han C."/>
            <person name="Ali Z."/>
            <person name="Tindall B.J."/>
            <person name="Goker M."/>
            <person name="Bristow J."/>
            <person name="Eisen J.A."/>
            <person name="Markowitz V."/>
            <person name="Hugenholtz P."/>
            <person name="Kyrpides N.C."/>
            <person name="Klenk H.P."/>
        </authorList>
    </citation>
    <scope>NUCLEOTIDE SEQUENCE [LARGE SCALE GENOMIC DNA]</scope>
    <source>
        <strain evidence="4">DSM 44928 / JCM 14897 / NBRC 102108 / NRRL B-24433 / ID139908</strain>
    </source>
</reference>
<organism evidence="3 4">
    <name type="scientific">Catenulispora acidiphila (strain DSM 44928 / JCM 14897 / NBRC 102108 / NRRL B-24433 / ID139908)</name>
    <dbReference type="NCBI Taxonomy" id="479433"/>
    <lineage>
        <taxon>Bacteria</taxon>
        <taxon>Bacillati</taxon>
        <taxon>Actinomycetota</taxon>
        <taxon>Actinomycetes</taxon>
        <taxon>Catenulisporales</taxon>
        <taxon>Catenulisporaceae</taxon>
        <taxon>Catenulispora</taxon>
    </lineage>
</organism>
<sequence length="339" mass="35914">MKRFPEVSVPEFTRILPGQRRSSGHQDPGQTLLTADGVRLNAVHRAGVDRRWAFVLCHGFSGSWRTGDMAHIGAALRPYGGVIAFDFRGHGQSHGRSTLGDLEVLDLHAAVEWARVLGYENVATVGFSMGASVVVRHGGLCGSGVGPGSATDAVVSVSGPGWWFERSTRAMKMVHFLVQHPVGRMVSGVALKTRILPDGWNPVPESPVELVGRIAPVPLLVVHGDADKYFPLGHAEALYGAAGEPRELWIEPGFGHAEAAAAREAAGLEMVGRIGRWVRAQPAAGDVGRKAGSGVRPEESAGSSRIARRRDSAGDQGSEYKGRNGELGEAGEVMEGEAG</sequence>
<dbReference type="Proteomes" id="UP000000851">
    <property type="component" value="Chromosome"/>
</dbReference>
<dbReference type="EMBL" id="CP001700">
    <property type="protein sequence ID" value="ACU77075.1"/>
    <property type="molecule type" value="Genomic_DNA"/>
</dbReference>
<feature type="region of interest" description="Disordered" evidence="1">
    <location>
        <begin position="282"/>
        <end position="339"/>
    </location>
</feature>
<dbReference type="InterPro" id="IPR000073">
    <property type="entry name" value="AB_hydrolase_1"/>
</dbReference>
<dbReference type="SUPFAM" id="SSF53474">
    <property type="entry name" value="alpha/beta-Hydrolases"/>
    <property type="match status" value="1"/>
</dbReference>
<keyword evidence="4" id="KW-1185">Reference proteome</keyword>
<dbReference type="KEGG" id="cai:Caci_8252"/>
<dbReference type="STRING" id="479433.Caci_8252"/>
<feature type="compositionally biased region" description="Basic and acidic residues" evidence="1">
    <location>
        <begin position="309"/>
        <end position="326"/>
    </location>
</feature>